<sequence length="166" mass="19236">MDFTTLALISFTSLLVYAYYRFVKKSLNVPPCPVRPLPVVGHLLTLKADQRPQFQQWRKECGDIFSIYLGSKLLVVINDFDLIKETFVKRADDFSDRPVMFIDEVSFQFDFKSQALEVSQPLATHPYWERTLTQVMHSTYCLMLNNKTGQSQSIKLGPIIIHQHFS</sequence>
<dbReference type="GO" id="GO:0016705">
    <property type="term" value="F:oxidoreductase activity, acting on paired donors, with incorporation or reduction of molecular oxygen"/>
    <property type="evidence" value="ECO:0007669"/>
    <property type="project" value="InterPro"/>
</dbReference>
<dbReference type="GO" id="GO:0020037">
    <property type="term" value="F:heme binding"/>
    <property type="evidence" value="ECO:0007669"/>
    <property type="project" value="InterPro"/>
</dbReference>
<keyword evidence="3" id="KW-0408">Iron</keyword>
<dbReference type="PRINTS" id="PR00463">
    <property type="entry name" value="EP450I"/>
</dbReference>
<dbReference type="AlphaFoldDB" id="A0A2C9KFT0"/>
<dbReference type="SUPFAM" id="SSF48264">
    <property type="entry name" value="Cytochrome P450"/>
    <property type="match status" value="1"/>
</dbReference>
<evidence type="ECO:0000256" key="2">
    <source>
        <dbReference type="ARBA" id="ARBA00022723"/>
    </source>
</evidence>
<dbReference type="InterPro" id="IPR001128">
    <property type="entry name" value="Cyt_P450"/>
</dbReference>
<reference evidence="4" key="1">
    <citation type="submission" date="2020-05" db="UniProtKB">
        <authorList>
            <consortium name="EnsemblMetazoa"/>
        </authorList>
    </citation>
    <scope>IDENTIFICATION</scope>
    <source>
        <strain evidence="4">BB02</strain>
    </source>
</reference>
<dbReference type="Gene3D" id="1.10.630.10">
    <property type="entry name" value="Cytochrome P450"/>
    <property type="match status" value="1"/>
</dbReference>
<keyword evidence="2" id="KW-0479">Metal-binding</keyword>
<dbReference type="VEuPathDB" id="VectorBase:BGLB018934"/>
<evidence type="ECO:0008006" key="6">
    <source>
        <dbReference type="Google" id="ProtNLM"/>
    </source>
</evidence>
<dbReference type="InterPro" id="IPR002401">
    <property type="entry name" value="Cyt_P450_E_grp-I"/>
</dbReference>
<evidence type="ECO:0000313" key="5">
    <source>
        <dbReference type="Proteomes" id="UP000076420"/>
    </source>
</evidence>
<comment type="similarity">
    <text evidence="1">Belongs to the cytochrome P450 family.</text>
</comment>
<protein>
    <recommendedName>
        <fullName evidence="6">Cytochrome P450</fullName>
    </recommendedName>
</protein>
<dbReference type="Pfam" id="PF00067">
    <property type="entry name" value="p450"/>
    <property type="match status" value="1"/>
</dbReference>
<dbReference type="EnsemblMetazoa" id="BGLB018934-RA">
    <property type="protein sequence ID" value="BGLB018934-PA"/>
    <property type="gene ID" value="BGLB018934"/>
</dbReference>
<accession>A0A2C9KFT0</accession>
<dbReference type="Proteomes" id="UP000076420">
    <property type="component" value="Unassembled WGS sequence"/>
</dbReference>
<evidence type="ECO:0000256" key="1">
    <source>
        <dbReference type="ARBA" id="ARBA00010617"/>
    </source>
</evidence>
<dbReference type="PANTHER" id="PTHR24300:SF417">
    <property type="entry name" value="CYTOCHROME P450 508B1-RELATED"/>
    <property type="match status" value="1"/>
</dbReference>
<dbReference type="KEGG" id="bgt:106059995"/>
<name>A0A2C9KFT0_BIOGL</name>
<dbReference type="VEuPathDB" id="VectorBase:BGLAX_041431"/>
<evidence type="ECO:0000313" key="4">
    <source>
        <dbReference type="EnsemblMetazoa" id="BGLB018934-PA"/>
    </source>
</evidence>
<evidence type="ECO:0000256" key="3">
    <source>
        <dbReference type="ARBA" id="ARBA00023004"/>
    </source>
</evidence>
<proteinExistence type="inferred from homology"/>
<dbReference type="GO" id="GO:0005506">
    <property type="term" value="F:iron ion binding"/>
    <property type="evidence" value="ECO:0007669"/>
    <property type="project" value="InterPro"/>
</dbReference>
<dbReference type="STRING" id="6526.A0A2C9KFT0"/>
<gene>
    <name evidence="4" type="primary">106059995</name>
</gene>
<organism evidence="4 5">
    <name type="scientific">Biomphalaria glabrata</name>
    <name type="common">Bloodfluke planorb</name>
    <name type="synonym">Freshwater snail</name>
    <dbReference type="NCBI Taxonomy" id="6526"/>
    <lineage>
        <taxon>Eukaryota</taxon>
        <taxon>Metazoa</taxon>
        <taxon>Spiralia</taxon>
        <taxon>Lophotrochozoa</taxon>
        <taxon>Mollusca</taxon>
        <taxon>Gastropoda</taxon>
        <taxon>Heterobranchia</taxon>
        <taxon>Euthyneura</taxon>
        <taxon>Panpulmonata</taxon>
        <taxon>Hygrophila</taxon>
        <taxon>Lymnaeoidea</taxon>
        <taxon>Planorbidae</taxon>
        <taxon>Biomphalaria</taxon>
    </lineage>
</organism>
<dbReference type="InterPro" id="IPR050182">
    <property type="entry name" value="Cytochrome_P450_fam2"/>
</dbReference>
<dbReference type="GO" id="GO:0004497">
    <property type="term" value="F:monooxygenase activity"/>
    <property type="evidence" value="ECO:0007669"/>
    <property type="project" value="InterPro"/>
</dbReference>
<dbReference type="InterPro" id="IPR036396">
    <property type="entry name" value="Cyt_P450_sf"/>
</dbReference>
<dbReference type="PANTHER" id="PTHR24300">
    <property type="entry name" value="CYTOCHROME P450 508A4-RELATED"/>
    <property type="match status" value="1"/>
</dbReference>